<proteinExistence type="predicted"/>
<evidence type="ECO:0000313" key="1">
    <source>
        <dbReference type="EMBL" id="MDI4511006.1"/>
    </source>
</evidence>
<accession>A0AAW6THS8</accession>
<evidence type="ECO:0008006" key="2">
    <source>
        <dbReference type="Google" id="ProtNLM"/>
    </source>
</evidence>
<gene>
    <name evidence="1" type="ORF">E6P75_12490</name>
</gene>
<organism evidence="1">
    <name type="scientific">Faucicola osloensis</name>
    <name type="common">Moraxella osloensis</name>
    <dbReference type="NCBI Taxonomy" id="34062"/>
    <lineage>
        <taxon>Bacteria</taxon>
        <taxon>Pseudomonadati</taxon>
        <taxon>Pseudomonadota</taxon>
        <taxon>Gammaproteobacteria</taxon>
        <taxon>Moraxellales</taxon>
        <taxon>Moraxellaceae</taxon>
        <taxon>Faucicola</taxon>
    </lineage>
</organism>
<name>A0AAW6THS8_FAUOS</name>
<dbReference type="AlphaFoldDB" id="A0AAW6THS8"/>
<protein>
    <recommendedName>
        <fullName evidence="2">DUF4238 domain-containing protein</fullName>
    </recommendedName>
</protein>
<dbReference type="EMBL" id="SSCJ01000023">
    <property type="protein sequence ID" value="MDI4511006.1"/>
    <property type="molecule type" value="Genomic_DNA"/>
</dbReference>
<reference evidence="1" key="1">
    <citation type="submission" date="2019-04" db="EMBL/GenBank/DDBJ databases">
        <title>Moraxella osloensis CCUG 73412, isolated from corneal scrapings as causative agent of keratitis.</title>
        <authorList>
            <person name="Connolly G."/>
            <person name="Jaen-Luchoro D."/>
            <person name="Pinyeiro-Iglesias B."/>
            <person name="Curry A."/>
            <person name="Knowles S."/>
            <person name="Moore E.R.B."/>
        </authorList>
    </citation>
    <scope>NUCLEOTIDE SEQUENCE</scope>
    <source>
        <strain evidence="1">CCUG 73412</strain>
    </source>
</reference>
<sequence length="265" mass="30374">MLSQADIDTMEMAHTHAQAVKKKTALETVFIGLFKKYMDGRTLSKLEERAIKDYLRVYRSEFATLKKKAKANATLDKVTQEKTEHSENYYKMQGLVVSKAFGDFSKSANKLRTSDSINLFGVLRLFLLGLGFIKPKDINLVSAGLRIGFTENHALYLIERNSNPKWLVLVTFPKTRIGSLYVLIPTIYYYSGESKSPTVAYLSNFNTPKQVVLNLIGYAKHKDDAIMAKDNYEMVSDEFMYFEEKKIIEVMSKNIDRNIIKFVEI</sequence>
<comment type="caution">
    <text evidence="1">The sequence shown here is derived from an EMBL/GenBank/DDBJ whole genome shotgun (WGS) entry which is preliminary data.</text>
</comment>